<name>A0A316ZCM7_9BASI</name>
<gene>
    <name evidence="3" type="ORF">FA09DRAFT_328701</name>
</gene>
<dbReference type="OrthoDB" id="2555888at2759"/>
<protein>
    <submittedName>
        <fullName evidence="3">Uncharacterized protein</fullName>
    </submittedName>
</protein>
<evidence type="ECO:0000256" key="2">
    <source>
        <dbReference type="SAM" id="Phobius"/>
    </source>
</evidence>
<accession>A0A316ZCM7</accession>
<feature type="region of interest" description="Disordered" evidence="1">
    <location>
        <begin position="45"/>
        <end position="64"/>
    </location>
</feature>
<evidence type="ECO:0000313" key="3">
    <source>
        <dbReference type="EMBL" id="PWN99279.1"/>
    </source>
</evidence>
<proteinExistence type="predicted"/>
<feature type="transmembrane region" description="Helical" evidence="2">
    <location>
        <begin position="238"/>
        <end position="261"/>
    </location>
</feature>
<keyword evidence="4" id="KW-1185">Reference proteome</keyword>
<evidence type="ECO:0000256" key="1">
    <source>
        <dbReference type="SAM" id="MobiDB-lite"/>
    </source>
</evidence>
<dbReference type="AlphaFoldDB" id="A0A316ZCM7"/>
<feature type="region of interest" description="Disordered" evidence="1">
    <location>
        <begin position="279"/>
        <end position="305"/>
    </location>
</feature>
<organism evidence="3 4">
    <name type="scientific">Tilletiopsis washingtonensis</name>
    <dbReference type="NCBI Taxonomy" id="58919"/>
    <lineage>
        <taxon>Eukaryota</taxon>
        <taxon>Fungi</taxon>
        <taxon>Dikarya</taxon>
        <taxon>Basidiomycota</taxon>
        <taxon>Ustilaginomycotina</taxon>
        <taxon>Exobasidiomycetes</taxon>
        <taxon>Entylomatales</taxon>
        <taxon>Entylomatales incertae sedis</taxon>
        <taxon>Tilletiopsis</taxon>
    </lineage>
</organism>
<dbReference type="EMBL" id="KZ819288">
    <property type="protein sequence ID" value="PWN99279.1"/>
    <property type="molecule type" value="Genomic_DNA"/>
</dbReference>
<keyword evidence="2" id="KW-0812">Transmembrane</keyword>
<dbReference type="GeneID" id="37269423"/>
<evidence type="ECO:0000313" key="4">
    <source>
        <dbReference type="Proteomes" id="UP000245946"/>
    </source>
</evidence>
<keyword evidence="2" id="KW-0472">Membrane</keyword>
<feature type="compositionally biased region" description="Low complexity" evidence="1">
    <location>
        <begin position="279"/>
        <end position="300"/>
    </location>
</feature>
<dbReference type="Proteomes" id="UP000245946">
    <property type="component" value="Unassembled WGS sequence"/>
</dbReference>
<feature type="transmembrane region" description="Helical" evidence="2">
    <location>
        <begin position="129"/>
        <end position="151"/>
    </location>
</feature>
<keyword evidence="2" id="KW-1133">Transmembrane helix</keyword>
<dbReference type="RefSeq" id="XP_025599558.1">
    <property type="nucleotide sequence ID" value="XM_025741879.1"/>
</dbReference>
<sequence length="351" mass="37028">MLAPRLPCVRTLTLLLALLGIASHVRLYVVLGELQESFPYVPNSSSSVLKSSTPPPPPLSALGGALDNSTHPAAAAWYNILPARPSSRTPAALIVSPSTSQHSSAPAPAAQERSTWEAARLVTRTMRGYAAMSAAAAAAGAWGVLASSLLATRIFVLSSFLDLFLFTLSLFSLLLLCTYPEIRSNLCELFSSGTLAAGTQLGVVGNEATQPGWLARVVEEIFAGEECDEAFARDVVPLLLVFSLLYTAVRLYCFLTIHHFYTQLLRTRIHQYLPCSSSSSSGSSASSSGSAPRSSATSSRGSHDGLVSPTSICFPMVPRGLTVGAAAHGGKKAHPPRAASRVMTEINEKLA</sequence>
<reference evidence="3 4" key="1">
    <citation type="journal article" date="2018" name="Mol. Biol. Evol.">
        <title>Broad Genomic Sampling Reveals a Smut Pathogenic Ancestry of the Fungal Clade Ustilaginomycotina.</title>
        <authorList>
            <person name="Kijpornyongpan T."/>
            <person name="Mondo S.J."/>
            <person name="Barry K."/>
            <person name="Sandor L."/>
            <person name="Lee J."/>
            <person name="Lipzen A."/>
            <person name="Pangilinan J."/>
            <person name="LaButti K."/>
            <person name="Hainaut M."/>
            <person name="Henrissat B."/>
            <person name="Grigoriev I.V."/>
            <person name="Spatafora J.W."/>
            <person name="Aime M.C."/>
        </authorList>
    </citation>
    <scope>NUCLEOTIDE SEQUENCE [LARGE SCALE GENOMIC DNA]</scope>
    <source>
        <strain evidence="3 4">MCA 4186</strain>
    </source>
</reference>
<feature type="transmembrane region" description="Helical" evidence="2">
    <location>
        <begin position="163"/>
        <end position="182"/>
    </location>
</feature>